<evidence type="ECO:0000256" key="1">
    <source>
        <dbReference type="SAM" id="Phobius"/>
    </source>
</evidence>
<dbReference type="Pfam" id="PF05795">
    <property type="entry name" value="Plasmodium_Vir"/>
    <property type="match status" value="2"/>
</dbReference>
<accession>A0A1A8VNJ4</accession>
<name>A0A1A8VNJ4_PLAOA</name>
<organism evidence="2 3">
    <name type="scientific">Plasmodium ovale curtisi</name>
    <dbReference type="NCBI Taxonomy" id="864141"/>
    <lineage>
        <taxon>Eukaryota</taxon>
        <taxon>Sar</taxon>
        <taxon>Alveolata</taxon>
        <taxon>Apicomplexa</taxon>
        <taxon>Aconoidasida</taxon>
        <taxon>Haemosporida</taxon>
        <taxon>Plasmodiidae</taxon>
        <taxon>Plasmodium</taxon>
        <taxon>Plasmodium (Plasmodium)</taxon>
    </lineage>
</organism>
<dbReference type="Proteomes" id="UP000078560">
    <property type="component" value="Unassembled WGS sequence"/>
</dbReference>
<keyword evidence="1" id="KW-0472">Membrane</keyword>
<proteinExistence type="predicted"/>
<keyword evidence="1" id="KW-0812">Transmembrane</keyword>
<dbReference type="AlphaFoldDB" id="A0A1A8VNJ4"/>
<dbReference type="EMBL" id="FLQU01000197">
    <property type="protein sequence ID" value="SBS82125.1"/>
    <property type="molecule type" value="Genomic_DNA"/>
</dbReference>
<gene>
    <name evidence="2" type="ORF">POVCU2_0014010</name>
</gene>
<feature type="transmembrane region" description="Helical" evidence="1">
    <location>
        <begin position="258"/>
        <end position="277"/>
    </location>
</feature>
<keyword evidence="1" id="KW-1133">Transmembrane helix</keyword>
<reference evidence="3" key="1">
    <citation type="submission" date="2016-05" db="EMBL/GenBank/DDBJ databases">
        <authorList>
            <person name="Naeem Raeece"/>
        </authorList>
    </citation>
    <scope>NUCLEOTIDE SEQUENCE [LARGE SCALE GENOMIC DNA]</scope>
</reference>
<protein>
    <submittedName>
        <fullName evidence="2">PIR Superfamily Protein</fullName>
    </submittedName>
</protein>
<evidence type="ECO:0000313" key="3">
    <source>
        <dbReference type="Proteomes" id="UP000078560"/>
    </source>
</evidence>
<dbReference type="InterPro" id="IPR008780">
    <property type="entry name" value="Plasmodium_Vir"/>
</dbReference>
<sequence>MNRNKYNLGDSPTYTFDRELNNVIKKCTFCHACDKEAYFTHDYGLKVLCYKFANNLEKIYNNFDSNTGLNDKRCNDFLYWWYNSLYYTYEKGHSSNRAEIVNTFVEVWKKIKESREISEDKLCKNFFEALKSFDECEKAKKVSDYCENYEFIQKKLHEEKVNCLGFYYYITENSKLYEQNVSKCRENRKNYCLDFKDCHNYSPEKLLNDKKCVETKQSEIERAKLEELEEKFTMCPPESRCVEDAFIYRSITFSDYRFISLIVLSIWAILLSLFFLYKFTPFGSFINNILHRKNIIRKNIHEEEFHELLESDSEDAPINFINREYRITYNRD</sequence>
<evidence type="ECO:0000313" key="2">
    <source>
        <dbReference type="EMBL" id="SBS82125.1"/>
    </source>
</evidence>